<dbReference type="SUPFAM" id="SSF48452">
    <property type="entry name" value="TPR-like"/>
    <property type="match status" value="1"/>
</dbReference>
<dbReference type="EMBL" id="JXII01000010">
    <property type="protein sequence ID" value="KIH69774.1"/>
    <property type="molecule type" value="Genomic_DNA"/>
</dbReference>
<dbReference type="Proteomes" id="UP000527860">
    <property type="component" value="Unassembled WGS sequence"/>
</dbReference>
<dbReference type="EMBL" id="JABEVU030000001">
    <property type="protein sequence ID" value="MDB0579227.1"/>
    <property type="molecule type" value="Genomic_DNA"/>
</dbReference>
<protein>
    <submittedName>
        <fullName evidence="1">Uncharacterized protein</fullName>
    </submittedName>
</protein>
<dbReference type="Proteomes" id="UP000031546">
    <property type="component" value="Unassembled WGS sequence"/>
</dbReference>
<evidence type="ECO:0000313" key="2">
    <source>
        <dbReference type="EMBL" id="MDB0579227.1"/>
    </source>
</evidence>
<reference evidence="4" key="2">
    <citation type="submission" date="2020-04" db="EMBL/GenBank/DDBJ databases">
        <title>Genome analysis and biological profiling of marine Cellulosimicrobium funkei MOSEL-ME6.</title>
        <authorList>
            <person name="Tanveer F."/>
            <person name="Xie Y."/>
            <person name="Shinwari Z.K."/>
        </authorList>
    </citation>
    <scope>NUCLEOTIDE SEQUENCE [LARGE SCALE GENOMIC DNA]</scope>
    <source>
        <strain evidence="4">MOSEL-ME25</strain>
    </source>
</reference>
<keyword evidence="4" id="KW-1185">Reference proteome</keyword>
<dbReference type="InterPro" id="IPR011990">
    <property type="entry name" value="TPR-like_helical_dom_sf"/>
</dbReference>
<dbReference type="Gene3D" id="1.25.40.10">
    <property type="entry name" value="Tetratricopeptide repeat domain"/>
    <property type="match status" value="1"/>
</dbReference>
<evidence type="ECO:0000313" key="4">
    <source>
        <dbReference type="Proteomes" id="UP000527860"/>
    </source>
</evidence>
<sequence>MKRPYAAASHAALKAGLHERALELFKKGLSYQIGADEPVIRIYLRFSQHAYLHSQLDLLALDETYRSYLRSLVFRHEKNYQAAWEVIEWISDEALIPLKVSILCDMKKVGELIELSEAGVDVLSHLKVERKEDLIRYMIRNHDSLRAERLIDSTEVDQKRLRILFETESSHPVARFTWEAFRDTHLGMTEDPIPQDFPALVTTIKDLDATLQDAAHIHLINRFYDNPQYHRALNLNSVPHMKEKADLLQYIMIEALYTLKFDASLLGTPAAQLDMLFEYYHSGNRSTAVIRAIHQLLPDAKLTDSHIRSMRKMILYGTLDLYNERLIQMFREDKKAFTVFQYPALFLNTKINRTVDNFVYYHFTAKVREKIFRPLVTELVESTEKTTLPRYFVHYLERTRHRSFSSMCILVRHTYRRGDYKQVEKYINELIPDNQFRMRLYLAKFLYGFGEFEEALHEVKAAEKLTDQHAELYMHFIKIYRRLGDPENLLKYMDKMKAHYPKALSDREYEKAKAAYEKMNRN</sequence>
<dbReference type="GeneID" id="77846232"/>
<evidence type="ECO:0000313" key="1">
    <source>
        <dbReference type="EMBL" id="KIH69774.1"/>
    </source>
</evidence>
<dbReference type="OrthoDB" id="2386893at2"/>
<evidence type="ECO:0000313" key="3">
    <source>
        <dbReference type="Proteomes" id="UP000031546"/>
    </source>
</evidence>
<gene>
    <name evidence="2" type="ORF">F7P68_0001570</name>
    <name evidence="1" type="ORF">SN16_11840</name>
</gene>
<proteinExistence type="predicted"/>
<dbReference type="RefSeq" id="WP_040106839.1">
    <property type="nucleotide sequence ID" value="NZ_JABEVU030000001.1"/>
</dbReference>
<accession>A0A0C2HDN5</accession>
<reference evidence="1 3" key="1">
    <citation type="submission" date="2015-01" db="EMBL/GenBank/DDBJ databases">
        <title>Genome sequences of high lactate-tolerant strain Salinicoccus roseus W12 with industrial interest.</title>
        <authorList>
            <person name="Wang H."/>
            <person name="Yu B."/>
        </authorList>
    </citation>
    <scope>NUCLEOTIDE SEQUENCE [LARGE SCALE GENOMIC DNA]</scope>
    <source>
        <strain evidence="1 3">W12</strain>
    </source>
</reference>
<dbReference type="AlphaFoldDB" id="A0A0C2HDN5"/>
<organism evidence="1 3">
    <name type="scientific">Salinicoccus roseus</name>
    <dbReference type="NCBI Taxonomy" id="45670"/>
    <lineage>
        <taxon>Bacteria</taxon>
        <taxon>Bacillati</taxon>
        <taxon>Bacillota</taxon>
        <taxon>Bacilli</taxon>
        <taxon>Bacillales</taxon>
        <taxon>Staphylococcaceae</taxon>
        <taxon>Salinicoccus</taxon>
    </lineage>
</organism>
<comment type="caution">
    <text evidence="1">The sequence shown here is derived from an EMBL/GenBank/DDBJ whole genome shotgun (WGS) entry which is preliminary data.</text>
</comment>
<reference evidence="2 4" key="4">
    <citation type="submission" date="2022-12" db="EMBL/GenBank/DDBJ databases">
        <title>Genome analysis and biological profiling of marine Salinicoccus roseus MOSEL-ME25.</title>
        <authorList>
            <person name="Mirza F.T."/>
            <person name="Xie Y."/>
            <person name="Shinwari Z.K."/>
        </authorList>
    </citation>
    <scope>NUCLEOTIDE SEQUENCE [LARGE SCALE GENOMIC DNA]</scope>
    <source>
        <strain evidence="2 4">MOSEL-ME25</strain>
    </source>
</reference>
<name>A0A0C2HDN5_9STAP</name>
<reference evidence="2" key="3">
    <citation type="submission" date="2020-04" db="EMBL/GenBank/DDBJ databases">
        <authorList>
            <person name="Tanveer F."/>
            <person name="Xie Y."/>
            <person name="Shinwari Z.K."/>
        </authorList>
    </citation>
    <scope>NUCLEOTIDE SEQUENCE</scope>
    <source>
        <strain evidence="2">MOSEL-ME25</strain>
    </source>
</reference>